<comment type="similarity">
    <text evidence="2 7">Belongs to the PRP38 family.</text>
</comment>
<name>A0A448YRG6_BRENA</name>
<reference evidence="9 10" key="1">
    <citation type="submission" date="2018-12" db="EMBL/GenBank/DDBJ databases">
        <authorList>
            <person name="Tiukova I."/>
            <person name="Dainat J."/>
        </authorList>
    </citation>
    <scope>NUCLEOTIDE SEQUENCE [LARGE SCALE GENOMIC DNA]</scope>
</reference>
<evidence type="ECO:0000256" key="3">
    <source>
        <dbReference type="ARBA" id="ARBA00022664"/>
    </source>
</evidence>
<evidence type="ECO:0000256" key="2">
    <source>
        <dbReference type="ARBA" id="ARBA00006164"/>
    </source>
</evidence>
<evidence type="ECO:0000256" key="5">
    <source>
        <dbReference type="ARBA" id="ARBA00023187"/>
    </source>
</evidence>
<organism evidence="9 10">
    <name type="scientific">Brettanomyces naardenensis</name>
    <name type="common">Yeast</name>
    <dbReference type="NCBI Taxonomy" id="13370"/>
    <lineage>
        <taxon>Eukaryota</taxon>
        <taxon>Fungi</taxon>
        <taxon>Dikarya</taxon>
        <taxon>Ascomycota</taxon>
        <taxon>Saccharomycotina</taxon>
        <taxon>Pichiomycetes</taxon>
        <taxon>Pichiales</taxon>
        <taxon>Pichiaceae</taxon>
        <taxon>Brettanomyces</taxon>
    </lineage>
</organism>
<keyword evidence="10" id="KW-1185">Reference proteome</keyword>
<sequence>MSESTTRKQDPGIIVDRGLAYGVERVHGVNPVLLIEKILRERIMDSLYWQKDCVPLNLLSLIDEIVLHLRLLGTYSNVAKTRPTRFICLTLKLLSLQPSTEIIDYLLVQRDFKYLSAFAALYIRVTRSSVEVYERLEPLLKDGRKLNFYEGGAAFVTHIDEFIDGLLNKEKFCDLMLPRLIDREQLEDRELLEPRESEIQSEFEEEVEREEEGLKD</sequence>
<dbReference type="Pfam" id="PF03371">
    <property type="entry name" value="PRP38"/>
    <property type="match status" value="1"/>
</dbReference>
<dbReference type="InterPro" id="IPR005037">
    <property type="entry name" value="PRP38"/>
</dbReference>
<dbReference type="EMBL" id="CAACVR010000045">
    <property type="protein sequence ID" value="VEU23497.1"/>
    <property type="molecule type" value="Genomic_DNA"/>
</dbReference>
<keyword evidence="6 7" id="KW-0539">Nucleus</keyword>
<keyword evidence="5 7" id="KW-0508">mRNA splicing</keyword>
<dbReference type="OrthoDB" id="190958at2759"/>
<gene>
    <name evidence="9" type="ORF">BRENAR_LOCUS4227</name>
</gene>
<evidence type="ECO:0000256" key="7">
    <source>
        <dbReference type="RuleBase" id="RU367025"/>
    </source>
</evidence>
<dbReference type="GO" id="GO:0005681">
    <property type="term" value="C:spliceosomal complex"/>
    <property type="evidence" value="ECO:0007669"/>
    <property type="project" value="UniProtKB-KW"/>
</dbReference>
<protein>
    <recommendedName>
        <fullName evidence="7">Pre-mRNA-splicing factor 38</fullName>
    </recommendedName>
</protein>
<keyword evidence="3 7" id="KW-0507">mRNA processing</keyword>
<evidence type="ECO:0000313" key="10">
    <source>
        <dbReference type="Proteomes" id="UP000290900"/>
    </source>
</evidence>
<dbReference type="GO" id="GO:0000398">
    <property type="term" value="P:mRNA splicing, via spliceosome"/>
    <property type="evidence" value="ECO:0007669"/>
    <property type="project" value="UniProtKB-UniRule"/>
</dbReference>
<comment type="subcellular location">
    <subcellularLocation>
        <location evidence="1 7">Nucleus</location>
    </subcellularLocation>
</comment>
<evidence type="ECO:0000256" key="6">
    <source>
        <dbReference type="ARBA" id="ARBA00023242"/>
    </source>
</evidence>
<dbReference type="InParanoid" id="A0A448YRG6"/>
<dbReference type="Proteomes" id="UP000290900">
    <property type="component" value="Unassembled WGS sequence"/>
</dbReference>
<dbReference type="PANTHER" id="PTHR23142">
    <property type="entry name" value="PRE-MRNA-SPLICING FACTOR 38A-RELATED"/>
    <property type="match status" value="1"/>
</dbReference>
<evidence type="ECO:0000313" key="9">
    <source>
        <dbReference type="EMBL" id="VEU23497.1"/>
    </source>
</evidence>
<feature type="region of interest" description="Disordered" evidence="8">
    <location>
        <begin position="195"/>
        <end position="216"/>
    </location>
</feature>
<dbReference type="AlphaFoldDB" id="A0A448YRG6"/>
<dbReference type="STRING" id="13370.A0A448YRG6"/>
<keyword evidence="4 7" id="KW-0747">Spliceosome</keyword>
<accession>A0A448YRG6</accession>
<evidence type="ECO:0000256" key="1">
    <source>
        <dbReference type="ARBA" id="ARBA00004123"/>
    </source>
</evidence>
<evidence type="ECO:0000256" key="8">
    <source>
        <dbReference type="SAM" id="MobiDB-lite"/>
    </source>
</evidence>
<comment type="function">
    <text evidence="7">Required for pre-mRNA splicing.</text>
</comment>
<feature type="compositionally biased region" description="Acidic residues" evidence="8">
    <location>
        <begin position="199"/>
        <end position="216"/>
    </location>
</feature>
<proteinExistence type="inferred from homology"/>
<evidence type="ECO:0000256" key="4">
    <source>
        <dbReference type="ARBA" id="ARBA00022728"/>
    </source>
</evidence>